<dbReference type="Proteomes" id="UP000000768">
    <property type="component" value="Chromosome 3"/>
</dbReference>
<organism evidence="1 2">
    <name type="scientific">Sorghum bicolor</name>
    <name type="common">Sorghum</name>
    <name type="synonym">Sorghum vulgare</name>
    <dbReference type="NCBI Taxonomy" id="4558"/>
    <lineage>
        <taxon>Eukaryota</taxon>
        <taxon>Viridiplantae</taxon>
        <taxon>Streptophyta</taxon>
        <taxon>Embryophyta</taxon>
        <taxon>Tracheophyta</taxon>
        <taxon>Spermatophyta</taxon>
        <taxon>Magnoliopsida</taxon>
        <taxon>Liliopsida</taxon>
        <taxon>Poales</taxon>
        <taxon>Poaceae</taxon>
        <taxon>PACMAD clade</taxon>
        <taxon>Panicoideae</taxon>
        <taxon>Andropogonodae</taxon>
        <taxon>Andropogoneae</taxon>
        <taxon>Sorghinae</taxon>
        <taxon>Sorghum</taxon>
    </lineage>
</organism>
<reference evidence="1 2" key="1">
    <citation type="journal article" date="2009" name="Nature">
        <title>The Sorghum bicolor genome and the diversification of grasses.</title>
        <authorList>
            <person name="Paterson A.H."/>
            <person name="Bowers J.E."/>
            <person name="Bruggmann R."/>
            <person name="Dubchak I."/>
            <person name="Grimwood J."/>
            <person name="Gundlach H."/>
            <person name="Haberer G."/>
            <person name="Hellsten U."/>
            <person name="Mitros T."/>
            <person name="Poliakov A."/>
            <person name="Schmutz J."/>
            <person name="Spannagl M."/>
            <person name="Tang H."/>
            <person name="Wang X."/>
            <person name="Wicker T."/>
            <person name="Bharti A.K."/>
            <person name="Chapman J."/>
            <person name="Feltus F.A."/>
            <person name="Gowik U."/>
            <person name="Grigoriev I.V."/>
            <person name="Lyons E."/>
            <person name="Maher C.A."/>
            <person name="Martis M."/>
            <person name="Narechania A."/>
            <person name="Otillar R.P."/>
            <person name="Penning B.W."/>
            <person name="Salamov A.A."/>
            <person name="Wang Y."/>
            <person name="Zhang L."/>
            <person name="Carpita N.C."/>
            <person name="Freeling M."/>
            <person name="Gingle A.R."/>
            <person name="Hash C.T."/>
            <person name="Keller B."/>
            <person name="Klein P."/>
            <person name="Kresovich S."/>
            <person name="McCann M.C."/>
            <person name="Ming R."/>
            <person name="Peterson D.G."/>
            <person name="Mehboob-ur-Rahman"/>
            <person name="Ware D."/>
            <person name="Westhoff P."/>
            <person name="Mayer K.F."/>
            <person name="Messing J."/>
            <person name="Rokhsar D.S."/>
        </authorList>
    </citation>
    <scope>NUCLEOTIDE SEQUENCE [LARGE SCALE GENOMIC DNA]</scope>
    <source>
        <strain evidence="2">cv. BTx623</strain>
    </source>
</reference>
<dbReference type="Gramene" id="OQU86206">
    <property type="protein sequence ID" value="OQU86206"/>
    <property type="gene ID" value="SORBI_3003G043550"/>
</dbReference>
<dbReference type="EMBL" id="CM000762">
    <property type="protein sequence ID" value="OQU86206.1"/>
    <property type="molecule type" value="Genomic_DNA"/>
</dbReference>
<dbReference type="AlphaFoldDB" id="A0A1W0VVR5"/>
<protein>
    <submittedName>
        <fullName evidence="1">Uncharacterized protein</fullName>
    </submittedName>
</protein>
<evidence type="ECO:0000313" key="1">
    <source>
        <dbReference type="EMBL" id="OQU86206.1"/>
    </source>
</evidence>
<keyword evidence="2" id="KW-1185">Reference proteome</keyword>
<sequence length="69" mass="7638">MGCCLPNRELTLPAAILLLPPSKCCRQTETATVVNKSCMQLNELKELNCACGHKFQRFVAVALSRARMD</sequence>
<reference evidence="2" key="2">
    <citation type="journal article" date="2018" name="Plant J.">
        <title>The Sorghum bicolor reference genome: improved assembly, gene annotations, a transcriptome atlas, and signatures of genome organization.</title>
        <authorList>
            <person name="McCormick R.F."/>
            <person name="Truong S.K."/>
            <person name="Sreedasyam A."/>
            <person name="Jenkins J."/>
            <person name="Shu S."/>
            <person name="Sims D."/>
            <person name="Kennedy M."/>
            <person name="Amirebrahimi M."/>
            <person name="Weers B.D."/>
            <person name="McKinley B."/>
            <person name="Mattison A."/>
            <person name="Morishige D.T."/>
            <person name="Grimwood J."/>
            <person name="Schmutz J."/>
            <person name="Mullet J.E."/>
        </authorList>
    </citation>
    <scope>NUCLEOTIDE SEQUENCE [LARGE SCALE GENOMIC DNA]</scope>
    <source>
        <strain evidence="2">cv. BTx623</strain>
    </source>
</reference>
<gene>
    <name evidence="1" type="ORF">SORBI_3003G043550</name>
</gene>
<evidence type="ECO:0000313" key="2">
    <source>
        <dbReference type="Proteomes" id="UP000000768"/>
    </source>
</evidence>
<dbReference type="InParanoid" id="A0A1W0VVR5"/>
<proteinExistence type="predicted"/>
<accession>A0A1W0VVR5</accession>
<name>A0A1W0VVR5_SORBI</name>